<dbReference type="RefSeq" id="WP_133821458.1">
    <property type="nucleotide sequence ID" value="NZ_SNZH01000021.1"/>
</dbReference>
<evidence type="ECO:0000256" key="1">
    <source>
        <dbReference type="SAM" id="SignalP"/>
    </source>
</evidence>
<dbReference type="Gene3D" id="3.90.10.10">
    <property type="entry name" value="Cytochrome C3"/>
    <property type="match status" value="1"/>
</dbReference>
<dbReference type="EMBL" id="SNZH01000021">
    <property type="protein sequence ID" value="TDR38353.1"/>
    <property type="molecule type" value="Genomic_DNA"/>
</dbReference>
<dbReference type="OrthoDB" id="9814800at2"/>
<protein>
    <submittedName>
        <fullName evidence="2">Uncharacterized protein</fullName>
    </submittedName>
</protein>
<keyword evidence="3" id="KW-1185">Reference proteome</keyword>
<reference evidence="2 3" key="1">
    <citation type="submission" date="2019-03" db="EMBL/GenBank/DDBJ databases">
        <title>Genomic Encyclopedia of Type Strains, Phase IV (KMG-IV): sequencing the most valuable type-strain genomes for metagenomic binning, comparative biology and taxonomic classification.</title>
        <authorList>
            <person name="Goeker M."/>
        </authorList>
    </citation>
    <scope>NUCLEOTIDE SEQUENCE [LARGE SCALE GENOMIC DNA]</scope>
    <source>
        <strain evidence="2 3">DSM 21667</strain>
    </source>
</reference>
<dbReference type="SUPFAM" id="SSF48695">
    <property type="entry name" value="Multiheme cytochromes"/>
    <property type="match status" value="1"/>
</dbReference>
<keyword evidence="1" id="KW-0732">Signal</keyword>
<gene>
    <name evidence="2" type="ORF">DFR29_12125</name>
</gene>
<accession>A0A4R6YLX9</accession>
<feature type="signal peptide" evidence="1">
    <location>
        <begin position="1"/>
        <end position="19"/>
    </location>
</feature>
<dbReference type="InterPro" id="IPR036280">
    <property type="entry name" value="Multihaem_cyt_sf"/>
</dbReference>
<feature type="chain" id="PRO_5020206882" evidence="1">
    <location>
        <begin position="20"/>
        <end position="272"/>
    </location>
</feature>
<dbReference type="Proteomes" id="UP000295293">
    <property type="component" value="Unassembled WGS sequence"/>
</dbReference>
<evidence type="ECO:0000313" key="3">
    <source>
        <dbReference type="Proteomes" id="UP000295293"/>
    </source>
</evidence>
<dbReference type="AlphaFoldDB" id="A0A4R6YLX9"/>
<evidence type="ECO:0000313" key="2">
    <source>
        <dbReference type="EMBL" id="TDR38353.1"/>
    </source>
</evidence>
<name>A0A4R6YLX9_9GAMM</name>
<proteinExistence type="predicted"/>
<organism evidence="2 3">
    <name type="scientific">Tahibacter aquaticus</name>
    <dbReference type="NCBI Taxonomy" id="520092"/>
    <lineage>
        <taxon>Bacteria</taxon>
        <taxon>Pseudomonadati</taxon>
        <taxon>Pseudomonadota</taxon>
        <taxon>Gammaproteobacteria</taxon>
        <taxon>Lysobacterales</taxon>
        <taxon>Rhodanobacteraceae</taxon>
        <taxon>Tahibacter</taxon>
    </lineage>
</organism>
<sequence>MKSARLLVALLASAIVAFALWQAVATPDRLTALQRQASPGDLSSAHAALQNHCEACHTSVEGPDDTKCIGCHANNTRILQRQPTAFHVSIGNCARCHIEHQGKSANLRQMDHTTLARVGLQRLEAMGTQGDVQGRADLRHWLQQHPSATSHTPSHPQVSPLEMTLNCRACHATKDPHSGLFGQECASCHATTEWTLAQFRHPSPGSFDCAQCHQAPPSHYMMHFQMISKKIAGQEDVQVSQCCGPAQVNQCYRCHQTTSWNDIKGVGWYKHH</sequence>
<comment type="caution">
    <text evidence="2">The sequence shown here is derived from an EMBL/GenBank/DDBJ whole genome shotgun (WGS) entry which is preliminary data.</text>
</comment>